<gene>
    <name evidence="1" type="ORF">PAECIP111894_03405</name>
</gene>
<dbReference type="Proteomes" id="UP000838749">
    <property type="component" value="Unassembled WGS sequence"/>
</dbReference>
<accession>A0ABN8FLB4</accession>
<name>A0ABN8FLB4_9BACL</name>
<protein>
    <submittedName>
        <fullName evidence="1">Uncharacterized protein</fullName>
    </submittedName>
</protein>
<proteinExistence type="predicted"/>
<dbReference type="EMBL" id="CAKMAB010000018">
    <property type="protein sequence ID" value="CAH1057247.1"/>
    <property type="molecule type" value="Genomic_DNA"/>
</dbReference>
<dbReference type="RefSeq" id="WP_234535782.1">
    <property type="nucleotide sequence ID" value="NZ_CAKMAB010000018.1"/>
</dbReference>
<keyword evidence="2" id="KW-1185">Reference proteome</keyword>
<evidence type="ECO:0000313" key="2">
    <source>
        <dbReference type="Proteomes" id="UP000838749"/>
    </source>
</evidence>
<comment type="caution">
    <text evidence="1">The sequence shown here is derived from an EMBL/GenBank/DDBJ whole genome shotgun (WGS) entry which is preliminary data.</text>
</comment>
<reference evidence="1" key="1">
    <citation type="submission" date="2021-12" db="EMBL/GenBank/DDBJ databases">
        <authorList>
            <person name="Criscuolo A."/>
        </authorList>
    </citation>
    <scope>NUCLEOTIDE SEQUENCE</scope>
    <source>
        <strain evidence="1">CIP111894</strain>
    </source>
</reference>
<sequence>MQNLLYYPGFEIQDQRWLKFALLYLEEISTIVPMGGDHYVSDLYTFIEQETGLLKRYRPDYMESEKSSRETIEVIEKYINNPSRNFGILGRVNVIDHWRTRENQNFELFFSKFSYDFEQFCLDQGFAHRSENGISLPYQFGVIYMSILAHNIGEHNNVSVITDIKEHNMVSQISQNTWKFNKRYNEFKAIKKTIELNLPRNIDSISVDEIIDFRNKTKYQSKLKAFREAVSKLNDLHGGNMSEVNMRHIISEIEEVKIGLSSEIFNLCSTVSQVGLGIFLTLGPNVENLEFIKELLGIGFILTGSRSLINSFNNEQRQASQYLTQIRRFPGPRKNNRNIII</sequence>
<evidence type="ECO:0000313" key="1">
    <source>
        <dbReference type="EMBL" id="CAH1057247.1"/>
    </source>
</evidence>
<organism evidence="1 2">
    <name type="scientific">Paenibacillus pseudetheri</name>
    <dbReference type="NCBI Taxonomy" id="2897682"/>
    <lineage>
        <taxon>Bacteria</taxon>
        <taxon>Bacillati</taxon>
        <taxon>Bacillota</taxon>
        <taxon>Bacilli</taxon>
        <taxon>Bacillales</taxon>
        <taxon>Paenibacillaceae</taxon>
        <taxon>Paenibacillus</taxon>
    </lineage>
</organism>